<keyword evidence="1" id="KW-1133">Transmembrane helix</keyword>
<comment type="caution">
    <text evidence="3">The sequence shown here is derived from an EMBL/GenBank/DDBJ whole genome shotgun (WGS) entry which is preliminary data.</text>
</comment>
<evidence type="ECO:0000256" key="1">
    <source>
        <dbReference type="SAM" id="Phobius"/>
    </source>
</evidence>
<accession>A0A813SX66</accession>
<evidence type="ECO:0000313" key="6">
    <source>
        <dbReference type="Proteomes" id="UP000663829"/>
    </source>
</evidence>
<organism evidence="3 6">
    <name type="scientific">Didymodactylos carnosus</name>
    <dbReference type="NCBI Taxonomy" id="1234261"/>
    <lineage>
        <taxon>Eukaryota</taxon>
        <taxon>Metazoa</taxon>
        <taxon>Spiralia</taxon>
        <taxon>Gnathifera</taxon>
        <taxon>Rotifera</taxon>
        <taxon>Eurotatoria</taxon>
        <taxon>Bdelloidea</taxon>
        <taxon>Philodinida</taxon>
        <taxon>Philodinidae</taxon>
        <taxon>Didymodactylos</taxon>
    </lineage>
</organism>
<evidence type="ECO:0000313" key="2">
    <source>
        <dbReference type="EMBL" id="CAF0723470.1"/>
    </source>
</evidence>
<feature type="transmembrane region" description="Helical" evidence="1">
    <location>
        <begin position="39"/>
        <end position="60"/>
    </location>
</feature>
<dbReference type="AlphaFoldDB" id="A0A813SX66"/>
<dbReference type="EMBL" id="CAJOBC010000480">
    <property type="protein sequence ID" value="CAF3591328.1"/>
    <property type="molecule type" value="Genomic_DNA"/>
</dbReference>
<evidence type="ECO:0000313" key="3">
    <source>
        <dbReference type="EMBL" id="CAF0805919.1"/>
    </source>
</evidence>
<keyword evidence="6" id="KW-1185">Reference proteome</keyword>
<dbReference type="Proteomes" id="UP000663829">
    <property type="component" value="Unassembled WGS sequence"/>
</dbReference>
<reference evidence="3" key="1">
    <citation type="submission" date="2021-02" db="EMBL/GenBank/DDBJ databases">
        <authorList>
            <person name="Nowell W R."/>
        </authorList>
    </citation>
    <scope>NUCLEOTIDE SEQUENCE</scope>
</reference>
<dbReference type="Proteomes" id="UP000681722">
    <property type="component" value="Unassembled WGS sequence"/>
</dbReference>
<dbReference type="OrthoDB" id="10051441at2759"/>
<evidence type="ECO:0000313" key="5">
    <source>
        <dbReference type="EMBL" id="CAF3591328.1"/>
    </source>
</evidence>
<dbReference type="EMBL" id="CAJNOK010000025">
    <property type="protein sequence ID" value="CAF0723470.1"/>
    <property type="molecule type" value="Genomic_DNA"/>
</dbReference>
<keyword evidence="1" id="KW-0472">Membrane</keyword>
<dbReference type="EMBL" id="CAJOBA010000025">
    <property type="protein sequence ID" value="CAF3495771.1"/>
    <property type="molecule type" value="Genomic_DNA"/>
</dbReference>
<dbReference type="Proteomes" id="UP000682733">
    <property type="component" value="Unassembled WGS sequence"/>
</dbReference>
<dbReference type="EMBL" id="CAJNOQ010000480">
    <property type="protein sequence ID" value="CAF0805919.1"/>
    <property type="molecule type" value="Genomic_DNA"/>
</dbReference>
<protein>
    <submittedName>
        <fullName evidence="3">Uncharacterized protein</fullName>
    </submittedName>
</protein>
<name>A0A813SX66_9BILA</name>
<gene>
    <name evidence="3" type="ORF">GPM918_LOCUS3772</name>
    <name evidence="2" type="ORF">OVA965_LOCUS228</name>
    <name evidence="5" type="ORF">SRO942_LOCUS3772</name>
    <name evidence="4" type="ORF">TMI583_LOCUS228</name>
</gene>
<evidence type="ECO:0000313" key="4">
    <source>
        <dbReference type="EMBL" id="CAF3495771.1"/>
    </source>
</evidence>
<dbReference type="Proteomes" id="UP000677228">
    <property type="component" value="Unassembled WGS sequence"/>
</dbReference>
<proteinExistence type="predicted"/>
<keyword evidence="1" id="KW-0812">Transmembrane</keyword>
<sequence length="76" mass="8264">MLRELSFGFHYLNLSPSDPNIKNSTNSCPIASDLMIEMAIGGIFDLFFLGVAYGLTFMIANGTSIEGKAAKWLIGM</sequence>